<dbReference type="InterPro" id="IPR036513">
    <property type="entry name" value="STAS_dom_sf"/>
</dbReference>
<protein>
    <submittedName>
        <fullName evidence="2">STAS domain-containing protein</fullName>
    </submittedName>
</protein>
<comment type="caution">
    <text evidence="2">The sequence shown here is derived from an EMBL/GenBank/DDBJ whole genome shotgun (WGS) entry which is preliminary data.</text>
</comment>
<gene>
    <name evidence="2" type="ORF">IAB90_05355</name>
</gene>
<dbReference type="Proteomes" id="UP000824179">
    <property type="component" value="Unassembled WGS sequence"/>
</dbReference>
<dbReference type="Gene3D" id="3.30.750.24">
    <property type="entry name" value="STAS domain"/>
    <property type="match status" value="1"/>
</dbReference>
<proteinExistence type="predicted"/>
<name>A0A9D1AGJ7_9FIRM</name>
<dbReference type="Pfam" id="PF01740">
    <property type="entry name" value="STAS"/>
    <property type="match status" value="1"/>
</dbReference>
<dbReference type="AlphaFoldDB" id="A0A9D1AGJ7"/>
<dbReference type="InterPro" id="IPR002645">
    <property type="entry name" value="STAS_dom"/>
</dbReference>
<dbReference type="SUPFAM" id="SSF52091">
    <property type="entry name" value="SpoIIaa-like"/>
    <property type="match status" value="1"/>
</dbReference>
<evidence type="ECO:0000313" key="2">
    <source>
        <dbReference type="EMBL" id="HIR39792.1"/>
    </source>
</evidence>
<evidence type="ECO:0000313" key="3">
    <source>
        <dbReference type="Proteomes" id="UP000824179"/>
    </source>
</evidence>
<reference evidence="2" key="1">
    <citation type="submission" date="2020-10" db="EMBL/GenBank/DDBJ databases">
        <authorList>
            <person name="Gilroy R."/>
        </authorList>
    </citation>
    <scope>NUCLEOTIDE SEQUENCE</scope>
    <source>
        <strain evidence="2">ChiW25-3613</strain>
    </source>
</reference>
<feature type="domain" description="STAS" evidence="1">
    <location>
        <begin position="1"/>
        <end position="100"/>
    </location>
</feature>
<dbReference type="EMBL" id="DVHB01000091">
    <property type="protein sequence ID" value="HIR39792.1"/>
    <property type="molecule type" value="Genomic_DNA"/>
</dbReference>
<reference evidence="2" key="2">
    <citation type="journal article" date="2021" name="PeerJ">
        <title>Extensive microbial diversity within the chicken gut microbiome revealed by metagenomics and culture.</title>
        <authorList>
            <person name="Gilroy R."/>
            <person name="Ravi A."/>
            <person name="Getino M."/>
            <person name="Pursley I."/>
            <person name="Horton D.L."/>
            <person name="Alikhan N.F."/>
            <person name="Baker D."/>
            <person name="Gharbi K."/>
            <person name="Hall N."/>
            <person name="Watson M."/>
            <person name="Adriaenssens E.M."/>
            <person name="Foster-Nyarko E."/>
            <person name="Jarju S."/>
            <person name="Secka A."/>
            <person name="Antonio M."/>
            <person name="Oren A."/>
            <person name="Chaudhuri R.R."/>
            <person name="La Ragione R."/>
            <person name="Hildebrand F."/>
            <person name="Pallen M.J."/>
        </authorList>
    </citation>
    <scope>NUCLEOTIDE SEQUENCE</scope>
    <source>
        <strain evidence="2">ChiW25-3613</strain>
    </source>
</reference>
<organism evidence="2 3">
    <name type="scientific">Candidatus Coproplasma stercoripullorum</name>
    <dbReference type="NCBI Taxonomy" id="2840751"/>
    <lineage>
        <taxon>Bacteria</taxon>
        <taxon>Bacillati</taxon>
        <taxon>Bacillota</taxon>
        <taxon>Clostridia</taxon>
        <taxon>Eubacteriales</taxon>
        <taxon>Candidatus Coproplasma</taxon>
    </lineage>
</organism>
<accession>A0A9D1AGJ7</accession>
<dbReference type="PROSITE" id="PS50801">
    <property type="entry name" value="STAS"/>
    <property type="match status" value="1"/>
</dbReference>
<evidence type="ECO:0000259" key="1">
    <source>
        <dbReference type="PROSITE" id="PS50801"/>
    </source>
</evidence>
<sequence>MDIRSEHIGDKLEVWFKGEVCAECVPEAEAFLNGNLGGVKSLIIDCGGVKRLTKEGVMLLLSTKKKLGDVSMSLVNVREDIYDKLEEQGVTTLIDISKAE</sequence>